<dbReference type="EMBL" id="HACG01045850">
    <property type="protein sequence ID" value="CEK92715.1"/>
    <property type="molecule type" value="Transcribed_RNA"/>
</dbReference>
<dbReference type="AlphaFoldDB" id="A0A0B7BKL9"/>
<reference evidence="2" key="1">
    <citation type="submission" date="2014-12" db="EMBL/GenBank/DDBJ databases">
        <title>Insight into the proteome of Arion vulgaris.</title>
        <authorList>
            <person name="Aradska J."/>
            <person name="Bulat T."/>
            <person name="Smidak R."/>
            <person name="Sarate P."/>
            <person name="Gangsoo J."/>
            <person name="Sialana F."/>
            <person name="Bilban M."/>
            <person name="Lubec G."/>
        </authorList>
    </citation>
    <scope>NUCLEOTIDE SEQUENCE</scope>
    <source>
        <tissue evidence="2">Skin</tissue>
    </source>
</reference>
<proteinExistence type="predicted"/>
<keyword evidence="1" id="KW-1133">Transmembrane helix</keyword>
<evidence type="ECO:0000313" key="2">
    <source>
        <dbReference type="EMBL" id="CEK92715.1"/>
    </source>
</evidence>
<keyword evidence="1" id="KW-0472">Membrane</keyword>
<keyword evidence="1" id="KW-0812">Transmembrane</keyword>
<protein>
    <submittedName>
        <fullName evidence="2">Uncharacterized protein</fullName>
    </submittedName>
</protein>
<gene>
    <name evidence="2" type="primary">ORF189794</name>
    <name evidence="3" type="synonym">ORF189800</name>
</gene>
<evidence type="ECO:0000313" key="3">
    <source>
        <dbReference type="EMBL" id="CEK92717.1"/>
    </source>
</evidence>
<name>A0A0B7BKL9_9EUPU</name>
<organism evidence="2">
    <name type="scientific">Arion vulgaris</name>
    <dbReference type="NCBI Taxonomy" id="1028688"/>
    <lineage>
        <taxon>Eukaryota</taxon>
        <taxon>Metazoa</taxon>
        <taxon>Spiralia</taxon>
        <taxon>Lophotrochozoa</taxon>
        <taxon>Mollusca</taxon>
        <taxon>Gastropoda</taxon>
        <taxon>Heterobranchia</taxon>
        <taxon>Euthyneura</taxon>
        <taxon>Panpulmonata</taxon>
        <taxon>Eupulmonata</taxon>
        <taxon>Stylommatophora</taxon>
        <taxon>Helicina</taxon>
        <taxon>Arionoidea</taxon>
        <taxon>Arionidae</taxon>
        <taxon>Arion</taxon>
    </lineage>
</organism>
<accession>A0A0B7BKL9</accession>
<evidence type="ECO:0000256" key="1">
    <source>
        <dbReference type="SAM" id="Phobius"/>
    </source>
</evidence>
<dbReference type="EMBL" id="HACG01045852">
    <property type="protein sequence ID" value="CEK92717.1"/>
    <property type="molecule type" value="Transcribed_RNA"/>
</dbReference>
<feature type="non-terminal residue" evidence="2">
    <location>
        <position position="1"/>
    </location>
</feature>
<sequence length="60" mass="6973">TSSCVYVLEVNRTTGVYVFLLICPTVVSRGRMPRRAMMKIQRTKHQIAYPEILFSHFVLD</sequence>
<feature type="transmembrane region" description="Helical" evidence="1">
    <location>
        <begin position="15"/>
        <end position="32"/>
    </location>
</feature>